<feature type="compositionally biased region" description="Basic and acidic residues" evidence="2">
    <location>
        <begin position="1"/>
        <end position="15"/>
    </location>
</feature>
<evidence type="ECO:0000313" key="6">
    <source>
        <dbReference type="EMBL" id="TRZ00908.1"/>
    </source>
</evidence>
<feature type="region of interest" description="Disordered" evidence="2">
    <location>
        <begin position="750"/>
        <end position="773"/>
    </location>
</feature>
<evidence type="ECO:0000256" key="1">
    <source>
        <dbReference type="ARBA" id="ARBA00008058"/>
    </source>
</evidence>
<dbReference type="GO" id="GO:0097355">
    <property type="term" value="P:protein localization to heterochromatin"/>
    <property type="evidence" value="ECO:0007669"/>
    <property type="project" value="TreeGrafter"/>
</dbReference>
<proteinExistence type="inferred from homology"/>
<feature type="domain" description="TASOR pseudo-PARP" evidence="3">
    <location>
        <begin position="130"/>
        <end position="273"/>
    </location>
</feature>
<dbReference type="GO" id="GO:0005654">
    <property type="term" value="C:nucleoplasm"/>
    <property type="evidence" value="ECO:0007669"/>
    <property type="project" value="TreeGrafter"/>
</dbReference>
<gene>
    <name evidence="6" type="ORF">DNTS_001090</name>
</gene>
<feature type="domain" description="TASOR alpha/beta" evidence="4">
    <location>
        <begin position="1346"/>
        <end position="1440"/>
    </location>
</feature>
<dbReference type="InterPro" id="IPR046432">
    <property type="entry name" value="TASOR"/>
</dbReference>
<dbReference type="STRING" id="623744.A0A553RFD7"/>
<feature type="compositionally biased region" description="Polar residues" evidence="2">
    <location>
        <begin position="1079"/>
        <end position="1106"/>
    </location>
</feature>
<dbReference type="PANTHER" id="PTHR16207:SF1">
    <property type="entry name" value="PROTEIN TASOR"/>
    <property type="match status" value="1"/>
</dbReference>
<dbReference type="Proteomes" id="UP000316079">
    <property type="component" value="Unassembled WGS sequence"/>
</dbReference>
<feature type="compositionally biased region" description="Polar residues" evidence="2">
    <location>
        <begin position="1662"/>
        <end position="1674"/>
    </location>
</feature>
<feature type="region of interest" description="Disordered" evidence="2">
    <location>
        <begin position="1280"/>
        <end position="1300"/>
    </location>
</feature>
<feature type="compositionally biased region" description="Polar residues" evidence="2">
    <location>
        <begin position="1286"/>
        <end position="1295"/>
    </location>
</feature>
<dbReference type="Pfam" id="PF23314">
    <property type="entry name" value="TASOR_alpha-beta"/>
    <property type="match status" value="1"/>
</dbReference>
<feature type="compositionally biased region" description="Low complexity" evidence="2">
    <location>
        <begin position="16"/>
        <end position="26"/>
    </location>
</feature>
<evidence type="ECO:0000256" key="2">
    <source>
        <dbReference type="SAM" id="MobiDB-lite"/>
    </source>
</evidence>
<evidence type="ECO:0000259" key="3">
    <source>
        <dbReference type="Pfam" id="PF12509"/>
    </source>
</evidence>
<dbReference type="GO" id="GO:0000792">
    <property type="term" value="C:heterochromatin"/>
    <property type="evidence" value="ECO:0007669"/>
    <property type="project" value="TreeGrafter"/>
</dbReference>
<dbReference type="CDD" id="cd22569">
    <property type="entry name" value="TASOR_PBD"/>
    <property type="match status" value="1"/>
</dbReference>
<feature type="region of interest" description="Disordered" evidence="2">
    <location>
        <begin position="1839"/>
        <end position="1881"/>
    </location>
</feature>
<feature type="region of interest" description="Disordered" evidence="2">
    <location>
        <begin position="1075"/>
        <end position="1111"/>
    </location>
</feature>
<accession>A0A553RFD7</accession>
<feature type="compositionally biased region" description="Acidic residues" evidence="2">
    <location>
        <begin position="27"/>
        <end position="38"/>
    </location>
</feature>
<protein>
    <submittedName>
        <fullName evidence="6">Uncharacterized protein</fullName>
    </submittedName>
</protein>
<evidence type="ECO:0000259" key="4">
    <source>
        <dbReference type="Pfam" id="PF23314"/>
    </source>
</evidence>
<feature type="compositionally biased region" description="Polar residues" evidence="2">
    <location>
        <begin position="1839"/>
        <end position="1849"/>
    </location>
</feature>
<comment type="caution">
    <text evidence="6">The sequence shown here is derived from an EMBL/GenBank/DDBJ whole genome shotgun (WGS) entry which is preliminary data.</text>
</comment>
<dbReference type="PANTHER" id="PTHR16207">
    <property type="entry name" value="SET DOMAIN-CONTAINING PROTEIN"/>
    <property type="match status" value="1"/>
</dbReference>
<feature type="domain" description="TASOR PIN" evidence="5">
    <location>
        <begin position="1444"/>
        <end position="1579"/>
    </location>
</feature>
<feature type="region of interest" description="Disordered" evidence="2">
    <location>
        <begin position="1998"/>
        <end position="2018"/>
    </location>
</feature>
<name>A0A553RFD7_9TELE</name>
<dbReference type="GO" id="GO:0003682">
    <property type="term" value="F:chromatin binding"/>
    <property type="evidence" value="ECO:0007669"/>
    <property type="project" value="TreeGrafter"/>
</dbReference>
<sequence>MERRVGKPGILRRDCPAAPAQGQNGAAEEEYGCSDGAEEEKRRKATHNISRASKPTAELQRRSFHIPRKSREKRALFQNLSTDSREFPALQQILCSSYKDLSSIGTFVYSKPRLVYSEPLEKDFMEKRKELKQDGRTEKELTETFCFLLCDAQKVALVCERGLSVGSSWMNMLGNPSKGVYLSQFSDLLQINPFEPGSSGEIIIFKVIKGRVKSVHDSMARGMDPTPKFDSHFAKNSTRVTSLQSFRAFEFTQQYFYEYMNFEVSSRPRHVCPYAVISYYYKGKEASTVIPKPLLHQRSVSQSSETSEGDRSYTMWQGHFVNRGKEVYHASIRSQSLPFLPYKLPEKIEISRVMRLQQVKQKVPSCLFSWNLYSMGSREVSKGGMYCSLFDVEEKAKSPKSLFTLRKNLEEEDLVLVNMLKDGAFLFLLSPNQLLNSSNSPEWCIPVVSDADCSVVPKHVSFISALHHSLSQARADPPADLGATVELQLYHYLSNLHEGKPLANVKTGYDCKLDLKKKLFPAPRQKANWESFMRPYIFNPAAFTMLQERVATKVEELLVLHAPVLNRITPHDDPGRLTALLKEGSLETMGESYTLKRKMDLDNHDESSKRHRNLSSAELIEGGIESSSSHSNVLSSVGLQDTDLRKEQAQGIHTVIEILDRYGKTSLDTDLRIKQDQTPALGAIQLLNLIGGSSGTPEDTGANDTRDTSNAALLDSRLRFGLPINQDIDLRKSFMDEDVEKNMSLEEETAGSLSSLEAFSPCSDTGGQQRGMSLPEEKSIPWVLIPISGLKTERYSQREIEHPEDPRFLQNPTASMHTAQDFKEHSPIYYPDSSNMLFEPDLMSTAMQVNQEPVTPAPVPNPSAAEHATEAYTSAAYQSPALNTFAGYLASVVKTFAADQAPVANTSTADQAPVANTSTAGQASVANIYPSKQPPLVNPFAADQAHVENTSVAYQTPVEQTFAEDQTPVVNEFAANQTLVAQTFDADQTPVANEFAADQTLLAQTFADIRTPVVRTFAADQTPVAHTFAEDQTPVANEFAADQTPVAHIYAENQIPVANEFAADQTPSTNICTGDLAPVNTSAGQASPASTSAGDQAPKLSTSDTEQAPAPSSIDHLIGELISSFSSELEQLLRNKNIPYSFSDQSSCQALQTPFAALSDYVSNFNTPLPVGNYINSLHDKLMMFMDSHYAAQDIVSSCSVTEDTCDVPHTPPSLDRCASTNELDKLEGMTPCSTMSSPPAPVEELQNGSNLLCTDEQTLSQDINKSELDSEILKANKASLDRDISQGSPGTSGSMGPDTVDDVGVQMAHCSSVEHAHSTISSIIDQLHPEMITNLVEILKGVHRNSFFYIHSLDEEEHGLCCGIKEYLKGLGNLECNPHSFLEKGTTQEKLLVIIQNRDIASQIHKIPSLVSLKKHPTVSFAGVDSLSDIQNHTYNELFQSGGFIVSDEHALNPAILTAGRLQDILQLIEKLNSPEHPWRWRVHFKFHKKLREHSRVKTDSMKLYEILSRYERRHIVEILSYHDCDNPSRRAPDLNCLVDLQARFVKQRHLIFLTGFQFEMFPQYSSSGFVVANVEDIQFLISSLASGENVDLVPAAENCPIPVGEDNMSLDSDQDQEFSIITSEPIHDTEMQPSVVTDFQESVESDLKPLLETDSEPSLWKQSVQTDWQPSVETELHTQDTAATEMDHHEMEATETEHHEMEATETHSELDFKALSEAICQFKASKILAKTAAAETLHTTFPVDTKQSFLGHSEMLNTFSQISSDKGTPVSCTPDEMQSTVTPVTCASVNVAESSDAPAVEVAEVVREEKTPPSIVPATFTTDSKLNMVKTLDNSVSMETESITTNPVAKETSGLKKTDGSTLENPPVNSGKDPPTTTIPAKVKRGNRTFSSRTNKSQFGAMNVYPLQQAIMQNTASMALNQPRFLPHNGTNGLKHPFLNCMFPNNLAAVGHPILRGFLPAQNMQMSWNNAAGHWGNVYGMNIQQTYRSPYNQNWPGRPPFQGNTNHPNPRGLGGW</sequence>
<feature type="region of interest" description="Disordered" evidence="2">
    <location>
        <begin position="1656"/>
        <end position="1680"/>
    </location>
</feature>
<feature type="compositionally biased region" description="Polar residues" evidence="2">
    <location>
        <begin position="751"/>
        <end position="771"/>
    </location>
</feature>
<dbReference type="Pfam" id="PF24630">
    <property type="entry name" value="PIN_TASOR"/>
    <property type="match status" value="1"/>
</dbReference>
<dbReference type="GO" id="GO:0045814">
    <property type="term" value="P:negative regulation of gene expression, epigenetic"/>
    <property type="evidence" value="ECO:0007669"/>
    <property type="project" value="InterPro"/>
</dbReference>
<comment type="similarity">
    <text evidence="1">Belongs to the TASOR family.</text>
</comment>
<dbReference type="InterPro" id="IPR056243">
    <property type="entry name" value="TASOR_ab_dom"/>
</dbReference>
<organism evidence="6 7">
    <name type="scientific">Danionella cerebrum</name>
    <dbReference type="NCBI Taxonomy" id="2873325"/>
    <lineage>
        <taxon>Eukaryota</taxon>
        <taxon>Metazoa</taxon>
        <taxon>Chordata</taxon>
        <taxon>Craniata</taxon>
        <taxon>Vertebrata</taxon>
        <taxon>Euteleostomi</taxon>
        <taxon>Actinopterygii</taxon>
        <taxon>Neopterygii</taxon>
        <taxon>Teleostei</taxon>
        <taxon>Ostariophysi</taxon>
        <taxon>Cypriniformes</taxon>
        <taxon>Danionidae</taxon>
        <taxon>Danioninae</taxon>
        <taxon>Danionella</taxon>
    </lineage>
</organism>
<dbReference type="InterPro" id="IPR056242">
    <property type="entry name" value="PIN_TASOR"/>
</dbReference>
<keyword evidence="7" id="KW-1185">Reference proteome</keyword>
<evidence type="ECO:0000259" key="5">
    <source>
        <dbReference type="Pfam" id="PF24630"/>
    </source>
</evidence>
<dbReference type="InterPro" id="IPR022188">
    <property type="entry name" value="TASOR_DUF3715"/>
</dbReference>
<dbReference type="Pfam" id="PF12509">
    <property type="entry name" value="DUF3715"/>
    <property type="match status" value="1"/>
</dbReference>
<dbReference type="EMBL" id="SRMA01024207">
    <property type="protein sequence ID" value="TRZ00908.1"/>
    <property type="molecule type" value="Genomic_DNA"/>
</dbReference>
<dbReference type="OrthoDB" id="5960959at2759"/>
<feature type="region of interest" description="Disordered" evidence="2">
    <location>
        <begin position="1"/>
        <end position="57"/>
    </location>
</feature>
<evidence type="ECO:0000313" key="7">
    <source>
        <dbReference type="Proteomes" id="UP000316079"/>
    </source>
</evidence>
<reference evidence="6 7" key="1">
    <citation type="journal article" date="2019" name="Sci. Data">
        <title>Hybrid genome assembly and annotation of Danionella translucida.</title>
        <authorList>
            <person name="Kadobianskyi M."/>
            <person name="Schulze L."/>
            <person name="Schuelke M."/>
            <person name="Judkewitz B."/>
        </authorList>
    </citation>
    <scope>NUCLEOTIDE SEQUENCE [LARGE SCALE GENOMIC DNA]</scope>
    <source>
        <strain evidence="6 7">Bolton</strain>
    </source>
</reference>